<keyword evidence="2" id="KW-1185">Reference proteome</keyword>
<organism evidence="1 2">
    <name type="scientific">Brachionus calyciflorus</name>
    <dbReference type="NCBI Taxonomy" id="104777"/>
    <lineage>
        <taxon>Eukaryota</taxon>
        <taxon>Metazoa</taxon>
        <taxon>Spiralia</taxon>
        <taxon>Gnathifera</taxon>
        <taxon>Rotifera</taxon>
        <taxon>Eurotatoria</taxon>
        <taxon>Monogononta</taxon>
        <taxon>Pseudotrocha</taxon>
        <taxon>Ploima</taxon>
        <taxon>Brachionidae</taxon>
        <taxon>Brachionus</taxon>
    </lineage>
</organism>
<dbReference type="EMBL" id="CAJNOC010011350">
    <property type="protein sequence ID" value="CAF1147339.1"/>
    <property type="molecule type" value="Genomic_DNA"/>
</dbReference>
<evidence type="ECO:0000313" key="1">
    <source>
        <dbReference type="EMBL" id="CAF1147339.1"/>
    </source>
</evidence>
<name>A0A814SEY3_9BILA</name>
<accession>A0A814SEY3</accession>
<dbReference type="Proteomes" id="UP000663879">
    <property type="component" value="Unassembled WGS sequence"/>
</dbReference>
<feature type="non-terminal residue" evidence="1">
    <location>
        <position position="54"/>
    </location>
</feature>
<dbReference type="AlphaFoldDB" id="A0A814SEY3"/>
<protein>
    <submittedName>
        <fullName evidence="1">Uncharacterized protein</fullName>
    </submittedName>
</protein>
<proteinExistence type="predicted"/>
<reference evidence="1" key="1">
    <citation type="submission" date="2021-02" db="EMBL/GenBank/DDBJ databases">
        <authorList>
            <person name="Nowell W R."/>
        </authorList>
    </citation>
    <scope>NUCLEOTIDE SEQUENCE</scope>
    <source>
        <strain evidence="1">Ploen Becks lab</strain>
    </source>
</reference>
<comment type="caution">
    <text evidence="1">The sequence shown here is derived from an EMBL/GenBank/DDBJ whole genome shotgun (WGS) entry which is preliminary data.</text>
</comment>
<dbReference type="OrthoDB" id="8068875at2759"/>
<sequence>MHRRDIRYGFCPEDHWISNSKYVVSNRLSAILQSNDPSILTDIKFGQQSYIFQS</sequence>
<gene>
    <name evidence="1" type="ORF">OXX778_LOCUS23150</name>
</gene>
<evidence type="ECO:0000313" key="2">
    <source>
        <dbReference type="Proteomes" id="UP000663879"/>
    </source>
</evidence>